<gene>
    <name evidence="2" type="ORF">CL52_06955</name>
</gene>
<evidence type="ECO:0000313" key="2">
    <source>
        <dbReference type="EMBL" id="AJE14794.1"/>
    </source>
</evidence>
<evidence type="ECO:0000256" key="1">
    <source>
        <dbReference type="SAM" id="Phobius"/>
    </source>
</evidence>
<dbReference type="KEGG" id="pbm:CL52_06955"/>
<feature type="transmembrane region" description="Helical" evidence="1">
    <location>
        <begin position="54"/>
        <end position="77"/>
    </location>
</feature>
<evidence type="ECO:0000313" key="3">
    <source>
        <dbReference type="Proteomes" id="UP000031271"/>
    </source>
</evidence>
<feature type="transmembrane region" description="Helical" evidence="1">
    <location>
        <begin position="84"/>
        <end position="111"/>
    </location>
</feature>
<keyword evidence="1" id="KW-0812">Transmembrane</keyword>
<proteinExistence type="predicted"/>
<reference evidence="3" key="1">
    <citation type="submission" date="2014-03" db="EMBL/GenBank/DDBJ databases">
        <title>Complete genome of Pseudomonas balearica DSM 6083T, a sewage water isolate from an enrichment with 2-methylnaphthalene.</title>
        <authorList>
            <person name="Salva-Serra F."/>
            <person name="Jaen-Luchoro D."/>
            <person name="Busquets A."/>
            <person name="Pena A."/>
            <person name="Gomila M."/>
            <person name="Bosch R."/>
            <person name="Nogales B."/>
            <person name="Garcia-Valdes E."/>
            <person name="Lalucat J."/>
            <person name="Bennasar A."/>
        </authorList>
    </citation>
    <scope>NUCLEOTIDE SEQUENCE [LARGE SCALE GENOMIC DNA]</scope>
    <source>
        <strain evidence="3">DSM 6083</strain>
    </source>
</reference>
<dbReference type="Proteomes" id="UP000031271">
    <property type="component" value="Chromosome"/>
</dbReference>
<evidence type="ECO:0008006" key="4">
    <source>
        <dbReference type="Google" id="ProtNLM"/>
    </source>
</evidence>
<name>A0A8D3Y057_9GAMM</name>
<keyword evidence="1" id="KW-1133">Transmembrane helix</keyword>
<dbReference type="EMBL" id="CP007511">
    <property type="protein sequence ID" value="AJE14794.1"/>
    <property type="molecule type" value="Genomic_DNA"/>
</dbReference>
<reference evidence="2 3" key="2">
    <citation type="journal article" name="Genome Announc.">
        <title>Complete Genome Sequence of Pseudomonas balearica DSM 6083T.</title>
        <authorList>
            <person name="Bennasar-Figueras A."/>
            <person name="Salva-Serra F."/>
            <person name="Jaen-Luchoro D."/>
            <person name="Segui C."/>
            <person name="Aliaga F."/>
            <person name="Busquets A."/>
            <person name="Gomila M."/>
            <person name="Moore E.R."/>
            <person name="Lalucat J."/>
        </authorList>
    </citation>
    <scope>NUCLEOTIDE SEQUENCE [LARGE SCALE GENOMIC DNA]</scope>
    <source>
        <strain evidence="3">DSM 6083</strain>
    </source>
</reference>
<protein>
    <recommendedName>
        <fullName evidence="4">Vitamin K epoxide reductase family protein</fullName>
    </recommendedName>
</protein>
<sequence>MMRRVPALLPVSLLLCLWLAALYWARFALMEDATWLERCLAQPEQLTCQARAALGLIVHWRLLAWLALAGALVASLIRRPLGSWLAVFSLFCGVAALVLYSASLAAFAVVLAGLRLVRRQAAADDCCAPAR</sequence>
<accession>A0A8D3Y057</accession>
<keyword evidence="1" id="KW-0472">Membrane</keyword>
<organism evidence="2 3">
    <name type="scientific">Stutzerimonas balearica DSM 6083</name>
    <dbReference type="NCBI Taxonomy" id="1123016"/>
    <lineage>
        <taxon>Bacteria</taxon>
        <taxon>Pseudomonadati</taxon>
        <taxon>Pseudomonadota</taxon>
        <taxon>Gammaproteobacteria</taxon>
        <taxon>Pseudomonadales</taxon>
        <taxon>Pseudomonadaceae</taxon>
        <taxon>Stutzerimonas</taxon>
    </lineage>
</organism>
<dbReference type="AlphaFoldDB" id="A0A8D3Y057"/>